<dbReference type="InterPro" id="IPR007296">
    <property type="entry name" value="DUF403"/>
</dbReference>
<dbReference type="Proteomes" id="UP000660885">
    <property type="component" value="Unassembled WGS sequence"/>
</dbReference>
<dbReference type="InterPro" id="IPR025841">
    <property type="entry name" value="CP_ATPgrasp_2"/>
</dbReference>
<comment type="caution">
    <text evidence="3">The sequence shown here is derived from an EMBL/GenBank/DDBJ whole genome shotgun (WGS) entry which is preliminary data.</text>
</comment>
<proteinExistence type="predicted"/>
<dbReference type="Pfam" id="PF14403">
    <property type="entry name" value="CP_ATPgrasp_2"/>
    <property type="match status" value="1"/>
</dbReference>
<gene>
    <name evidence="3" type="ORF">JMJ56_22295</name>
</gene>
<dbReference type="Pfam" id="PF04168">
    <property type="entry name" value="Alpha-E"/>
    <property type="match status" value="1"/>
</dbReference>
<dbReference type="InterPro" id="IPR051680">
    <property type="entry name" value="ATP-dep_Glu-Cys_Ligase-2"/>
</dbReference>
<evidence type="ECO:0000259" key="1">
    <source>
        <dbReference type="Pfam" id="PF04168"/>
    </source>
</evidence>
<reference evidence="3 4" key="1">
    <citation type="submission" date="2021-01" db="EMBL/GenBank/DDBJ databases">
        <title>Belnapia mucosa sp. nov. and Belnapia arida sp. nov., isolated from the Tabernas Desert (Almeria, Spain).</title>
        <authorList>
            <person name="Molina-Menor E."/>
            <person name="Vidal-Verdu A."/>
            <person name="Calonge A."/>
            <person name="Satari L."/>
            <person name="Pereto J."/>
            <person name="Porcar M."/>
        </authorList>
    </citation>
    <scope>NUCLEOTIDE SEQUENCE [LARGE SCALE GENOMIC DNA]</scope>
    <source>
        <strain evidence="3 4">T18</strain>
    </source>
</reference>
<organism evidence="3 4">
    <name type="scientific">Belnapia arida</name>
    <dbReference type="NCBI Taxonomy" id="2804533"/>
    <lineage>
        <taxon>Bacteria</taxon>
        <taxon>Pseudomonadati</taxon>
        <taxon>Pseudomonadota</taxon>
        <taxon>Alphaproteobacteria</taxon>
        <taxon>Acetobacterales</taxon>
        <taxon>Roseomonadaceae</taxon>
        <taxon>Belnapia</taxon>
    </lineage>
</organism>
<dbReference type="EMBL" id="JAETWB010000017">
    <property type="protein sequence ID" value="MBL6080750.1"/>
    <property type="molecule type" value="Genomic_DNA"/>
</dbReference>
<keyword evidence="4" id="KW-1185">Reference proteome</keyword>
<name>A0ABS1U7V1_9PROT</name>
<dbReference type="PANTHER" id="PTHR34595">
    <property type="entry name" value="BLR5612 PROTEIN"/>
    <property type="match status" value="1"/>
</dbReference>
<dbReference type="RefSeq" id="WP_202833983.1">
    <property type="nucleotide sequence ID" value="NZ_JAETWB010000017.1"/>
</dbReference>
<sequence length="840" mass="88898">MEAGAPLDEMVDGAGGFRPHWRPLLGALADLGREALAERAQLIERFLADEGVMSLLAPQEDNPVAAWRCDPVPLILPPAEFDALEAGLAQRAALLEAVLQDVYGPQRLLAEGALPPALIHANPAFLRPCRAPEGGRHGPLLHLYAADLIRAPEGDWRVVADRTASATGLGHVLENRRALSRHMPEFIRSQELRQPGPFFDIWQDALRALAPGGNPGIALLATGHASPFWSEQVILSRELSCALVEGGDLSVRDGVLYLKTLRGLQRVDVLLRRQDGRTIDPLELDSSMAHGIAGLLDAARGGAVKIVNDPGTGCVEAPGLAAFLPRLAPRLIGEELRLAGARTLWLGEAAAWAEAERNLDSWLVRSAVDGTVRSIRPAGLGAGVRAALLARLAAAPQDHALSEVLAPSVAPCVGPEGLAPRPVMLRLFLVFDGRGWRALQGGLARVLDGAQPGPAIAKDVWIPAEEGTAIQGPRGGAFVPLSIRRTSGELPSRVADNFFWLGRYLERLESAARLLRAGAGRLGRATPTPRELAELRSLSACLVRAELLDAETAQGGAHGLGTRLLTHALLRAMREGGPVPGLLARVSHLAELLRDRLTGEMQHALHRGLRQLGAQLTPLPGGVEAREEALGLERLTEASNAILSFAATVAGLAAENMVRGGGRLFLDLGRRVERAQAIAAEIARALDQPGAATQPARLEPGLRLALELRDSVITYRSRYLTALQAGPVLDLVLADEGNPRGLAFQLAAARDMLVDLDGDASSPLGLAAGQLLEEAQAMVRDVAAAAGQAEAALRLPPRLRAMEGAVAALSNRIARQYFTLLPAAHSLGPTAPGGRLRGAA</sequence>
<accession>A0ABS1U7V1</accession>
<evidence type="ECO:0000313" key="4">
    <source>
        <dbReference type="Proteomes" id="UP000660885"/>
    </source>
</evidence>
<dbReference type="Gene3D" id="3.40.50.11290">
    <property type="match status" value="1"/>
</dbReference>
<dbReference type="PANTHER" id="PTHR34595:SF2">
    <property type="entry name" value="BLR2978 PROTEIN"/>
    <property type="match status" value="1"/>
</dbReference>
<feature type="domain" description="Circularly permuted ATP-grasp type 2" evidence="2">
    <location>
        <begin position="73"/>
        <end position="446"/>
    </location>
</feature>
<dbReference type="SUPFAM" id="SSF56059">
    <property type="entry name" value="Glutathione synthetase ATP-binding domain-like"/>
    <property type="match status" value="1"/>
</dbReference>
<protein>
    <submittedName>
        <fullName evidence="3">Circularly permuted type 2 ATP-grasp protein</fullName>
    </submittedName>
</protein>
<evidence type="ECO:0000259" key="2">
    <source>
        <dbReference type="Pfam" id="PF14403"/>
    </source>
</evidence>
<evidence type="ECO:0000313" key="3">
    <source>
        <dbReference type="EMBL" id="MBL6080750.1"/>
    </source>
</evidence>
<feature type="domain" description="DUF403" evidence="1">
    <location>
        <begin position="490"/>
        <end position="818"/>
    </location>
</feature>